<reference evidence="1 2" key="1">
    <citation type="submission" date="2021-10" db="EMBL/GenBank/DDBJ databases">
        <title>Anaerobic single-cell dispensing facilitates the cultivation of human gut bacteria.</title>
        <authorList>
            <person name="Afrizal A."/>
        </authorList>
    </citation>
    <scope>NUCLEOTIDE SEQUENCE [LARGE SCALE GENOMIC DNA]</scope>
    <source>
        <strain evidence="1 2">CLA-AA-H277</strain>
    </source>
</reference>
<organism evidence="1 2">
    <name type="scientific">Fusicatenibacter faecihominis</name>
    <dbReference type="NCBI Taxonomy" id="2881276"/>
    <lineage>
        <taxon>Bacteria</taxon>
        <taxon>Bacillati</taxon>
        <taxon>Bacillota</taxon>
        <taxon>Clostridia</taxon>
        <taxon>Lachnospirales</taxon>
        <taxon>Lachnospiraceae</taxon>
        <taxon>Fusicatenibacter</taxon>
    </lineage>
</organism>
<accession>A0AAE3J6E8</accession>
<dbReference type="EMBL" id="JAJEPR010000008">
    <property type="protein sequence ID" value="MCC2189480.1"/>
    <property type="molecule type" value="Genomic_DNA"/>
</dbReference>
<dbReference type="AlphaFoldDB" id="A0AAE3J6E8"/>
<protein>
    <submittedName>
        <fullName evidence="1">Uncharacterized protein</fullName>
    </submittedName>
</protein>
<name>A0AAE3J6E8_9FIRM</name>
<evidence type="ECO:0000313" key="2">
    <source>
        <dbReference type="Proteomes" id="UP001197875"/>
    </source>
</evidence>
<dbReference type="RefSeq" id="WP_227614820.1">
    <property type="nucleotide sequence ID" value="NZ_JAJEPR010000008.1"/>
</dbReference>
<keyword evidence="2" id="KW-1185">Reference proteome</keyword>
<comment type="caution">
    <text evidence="1">The sequence shown here is derived from an EMBL/GenBank/DDBJ whole genome shotgun (WGS) entry which is preliminary data.</text>
</comment>
<proteinExistence type="predicted"/>
<evidence type="ECO:0000313" key="1">
    <source>
        <dbReference type="EMBL" id="MCC2189480.1"/>
    </source>
</evidence>
<dbReference type="Proteomes" id="UP001197875">
    <property type="component" value="Unassembled WGS sequence"/>
</dbReference>
<sequence length="69" mass="8347">MEDKNCELLFEYLRSILYDKEIQTLDITKLDEPYQKLGRGLQVLERTVEEMLEYSKDLSVGNWKKYRKV</sequence>
<gene>
    <name evidence="1" type="ORF">LKD71_06640</name>
</gene>